<accession>A0ABW2Y380</accession>
<feature type="domain" description="Glycosyl transferase family 1" evidence="2">
    <location>
        <begin position="375"/>
        <end position="531"/>
    </location>
</feature>
<evidence type="ECO:0000256" key="1">
    <source>
        <dbReference type="ARBA" id="ARBA00022679"/>
    </source>
</evidence>
<dbReference type="EC" id="2.4.-.-" evidence="3"/>
<keyword evidence="4" id="KW-1185">Reference proteome</keyword>
<evidence type="ECO:0000259" key="2">
    <source>
        <dbReference type="Pfam" id="PF00534"/>
    </source>
</evidence>
<proteinExistence type="predicted"/>
<organism evidence="3 4">
    <name type="scientific">Alloscardovia venturai</name>
    <dbReference type="NCBI Taxonomy" id="1769421"/>
    <lineage>
        <taxon>Bacteria</taxon>
        <taxon>Bacillati</taxon>
        <taxon>Actinomycetota</taxon>
        <taxon>Actinomycetes</taxon>
        <taxon>Bifidobacteriales</taxon>
        <taxon>Bifidobacteriaceae</taxon>
        <taxon>Alloscardovia</taxon>
    </lineage>
</organism>
<dbReference type="PANTHER" id="PTHR12526">
    <property type="entry name" value="GLYCOSYLTRANSFERASE"/>
    <property type="match status" value="1"/>
</dbReference>
<evidence type="ECO:0000313" key="3">
    <source>
        <dbReference type="EMBL" id="MFD0704707.1"/>
    </source>
</evidence>
<evidence type="ECO:0000313" key="4">
    <source>
        <dbReference type="Proteomes" id="UP001597036"/>
    </source>
</evidence>
<keyword evidence="3" id="KW-0328">Glycosyltransferase</keyword>
<keyword evidence="1 3" id="KW-0808">Transferase</keyword>
<comment type="caution">
    <text evidence="3">The sequence shown here is derived from an EMBL/GenBank/DDBJ whole genome shotgun (WGS) entry which is preliminary data.</text>
</comment>
<dbReference type="GO" id="GO:0016757">
    <property type="term" value="F:glycosyltransferase activity"/>
    <property type="evidence" value="ECO:0007669"/>
    <property type="project" value="UniProtKB-KW"/>
</dbReference>
<dbReference type="Gene3D" id="3.40.50.2000">
    <property type="entry name" value="Glycogen Phosphorylase B"/>
    <property type="match status" value="2"/>
</dbReference>
<dbReference type="Proteomes" id="UP001597036">
    <property type="component" value="Unassembled WGS sequence"/>
</dbReference>
<protein>
    <submittedName>
        <fullName evidence="3">Glycosyltransferase</fullName>
        <ecNumber evidence="3">2.4.-.-</ecNumber>
    </submittedName>
</protein>
<dbReference type="InterPro" id="IPR001296">
    <property type="entry name" value="Glyco_trans_1"/>
</dbReference>
<dbReference type="Pfam" id="PF00534">
    <property type="entry name" value="Glycos_transf_1"/>
    <property type="match status" value="1"/>
</dbReference>
<dbReference type="EMBL" id="JBHTHQ010000013">
    <property type="protein sequence ID" value="MFD0704707.1"/>
    <property type="molecule type" value="Genomic_DNA"/>
</dbReference>
<reference evidence="4" key="1">
    <citation type="journal article" date="2019" name="Int. J. Syst. Evol. Microbiol.">
        <title>The Global Catalogue of Microorganisms (GCM) 10K type strain sequencing project: providing services to taxonomists for standard genome sequencing and annotation.</title>
        <authorList>
            <consortium name="The Broad Institute Genomics Platform"/>
            <consortium name="The Broad Institute Genome Sequencing Center for Infectious Disease"/>
            <person name="Wu L."/>
            <person name="Ma J."/>
        </authorList>
    </citation>
    <scope>NUCLEOTIDE SEQUENCE [LARGE SCALE GENOMIC DNA]</scope>
    <source>
        <strain evidence="4">CCM 8604</strain>
    </source>
</reference>
<dbReference type="SUPFAM" id="SSF53756">
    <property type="entry name" value="UDP-Glycosyltransferase/glycogen phosphorylase"/>
    <property type="match status" value="1"/>
</dbReference>
<gene>
    <name evidence="3" type="ORF">ACFQY8_02945</name>
</gene>
<dbReference type="RefSeq" id="WP_377938422.1">
    <property type="nucleotide sequence ID" value="NZ_JBHTHQ010000013.1"/>
</dbReference>
<name>A0ABW2Y380_9BIFI</name>
<dbReference type="PANTHER" id="PTHR12526:SF630">
    <property type="entry name" value="GLYCOSYLTRANSFERASE"/>
    <property type="match status" value="1"/>
</dbReference>
<sequence length="564" mass="64269">MRFYKLESQQSGEKLTALSTRQQRLIESAVNYHSLIQPGRTLKYKIYMGQKWQYPRLMDTSTLNGVLTDGAGLEPFLEFSATSLVEPKSVFSPHYFAGDEQIIDRNVRYILLTPDDATDTDVEVNNPQRRLSRIYSKLETNTPVLLDTLREAQRKRGELIGRKEAKHADAYTTDFVNRSGDVHHPWVEVRPGTPRADAPQAILIGMHWLQAGGAERWALETVALAKQAGYIPIVITDRDSHQPWITRPEFDDAVVLNLTHPLQERVGDATLLRAVFEQFNVAGVLVHHCQWLYDRLWWIKKYFAATPVMDSLHIVEYKFGGGYPHEAVTHDKWIDIHHVISPQLEQWLTQVHGIDPQKIVDAPLIDLTAHTSEPQFQPRHDEKSLTVAFVGRLARQKRLEAFLLLASKLHKSSPNTYKFIMHGSGSMDIVRDEIVRRLGLEGVVEFRGQEVSVSQTYADSDVLVVSSVNEGITLTTIEALRAGIPVISANVGSQYTLIPPQGLSRRSTYNFVKDTMRSLDHLLRDESTRERLWVVENDNLNEFAKLETANSFVTRLLHDWKKND</sequence>